<reference evidence="1 2" key="1">
    <citation type="journal article" date="2016" name="Nat. Commun.">
        <title>Thousands of microbial genomes shed light on interconnected biogeochemical processes in an aquifer system.</title>
        <authorList>
            <person name="Anantharaman K."/>
            <person name="Brown C.T."/>
            <person name="Hug L.A."/>
            <person name="Sharon I."/>
            <person name="Castelle C.J."/>
            <person name="Probst A.J."/>
            <person name="Thomas B.C."/>
            <person name="Singh A."/>
            <person name="Wilkins M.J."/>
            <person name="Karaoz U."/>
            <person name="Brodie E.L."/>
            <person name="Williams K.H."/>
            <person name="Hubbard S.S."/>
            <person name="Banfield J.F."/>
        </authorList>
    </citation>
    <scope>NUCLEOTIDE SEQUENCE [LARGE SCALE GENOMIC DNA]</scope>
</reference>
<proteinExistence type="predicted"/>
<comment type="caution">
    <text evidence="1">The sequence shown here is derived from an EMBL/GenBank/DDBJ whole genome shotgun (WGS) entry which is preliminary data.</text>
</comment>
<name>A0A1G2G3T6_9BACT</name>
<evidence type="ECO:0000313" key="2">
    <source>
        <dbReference type="Proteomes" id="UP000177785"/>
    </source>
</evidence>
<gene>
    <name evidence="1" type="ORF">A2756_03465</name>
</gene>
<dbReference type="AlphaFoldDB" id="A0A1G2G3T6"/>
<protein>
    <submittedName>
        <fullName evidence="1">Uncharacterized protein</fullName>
    </submittedName>
</protein>
<dbReference type="STRING" id="1802115.A2756_03465"/>
<organism evidence="1 2">
    <name type="scientific">Candidatus Ryanbacteria bacterium RIFCSPHIGHO2_01_FULL_48_27</name>
    <dbReference type="NCBI Taxonomy" id="1802115"/>
    <lineage>
        <taxon>Bacteria</taxon>
        <taxon>Candidatus Ryaniibacteriota</taxon>
    </lineage>
</organism>
<sequence>MAYARTSWVWVAAGAGVLLIAAWWVSAVWHDPTVADPAPYILSAMERCYSSSKQSPCYRDAAKDFVAKFSPAAIATVFAAHESEKSIFEFCHETMHYAGQESYRRLGNVAAALAEGSTACFAGYYHGVLEGYLTERYATGMAGASALAAEVPELCGERSRFQTDKEFHECLHGLGHALMFATETDLPASLRLCDTLSSPEEAGWCYSGAFMENSTSSTNKDHPSRYLKDDDLLYPCSILEEKYLPMCYNLQGLYFAERAGYDWQKTGELCALVPRRWQDYCFNAIGQSIAGSSRDPQTLKAGCETITDMHLRGMCVVGLVGAVGERYEDGIFRAKEICDIENVEYKKICYERVMQKARESGVPSQDIGRMCADIAEEYRDAVCAGF</sequence>
<dbReference type="Proteomes" id="UP000177785">
    <property type="component" value="Unassembled WGS sequence"/>
</dbReference>
<accession>A0A1G2G3T6</accession>
<evidence type="ECO:0000313" key="1">
    <source>
        <dbReference type="EMBL" id="OGZ44904.1"/>
    </source>
</evidence>
<dbReference type="EMBL" id="MHNL01000011">
    <property type="protein sequence ID" value="OGZ44904.1"/>
    <property type="molecule type" value="Genomic_DNA"/>
</dbReference>